<sequence length="102" mass="11605">MCSLRRRQAGGGVSQWRTCQCVRKQLHKVGRLQQWPDEATQDWRTDLLNRPVSADNHHRCAGGHILICIGRALTLCLRDSSSLCTMAGLACRTRRNDRISEF</sequence>
<reference evidence="1" key="1">
    <citation type="journal article" date="2023" name="Science">
        <title>Genome structures resolve the early diversification of teleost fishes.</title>
        <authorList>
            <person name="Parey E."/>
            <person name="Louis A."/>
            <person name="Montfort J."/>
            <person name="Bouchez O."/>
            <person name="Roques C."/>
            <person name="Iampietro C."/>
            <person name="Lluch J."/>
            <person name="Castinel A."/>
            <person name="Donnadieu C."/>
            <person name="Desvignes T."/>
            <person name="Floi Bucao C."/>
            <person name="Jouanno E."/>
            <person name="Wen M."/>
            <person name="Mejri S."/>
            <person name="Dirks R."/>
            <person name="Jansen H."/>
            <person name="Henkel C."/>
            <person name="Chen W.J."/>
            <person name="Zahm M."/>
            <person name="Cabau C."/>
            <person name="Klopp C."/>
            <person name="Thompson A.W."/>
            <person name="Robinson-Rechavi M."/>
            <person name="Braasch I."/>
            <person name="Lecointre G."/>
            <person name="Bobe J."/>
            <person name="Postlethwait J.H."/>
            <person name="Berthelot C."/>
            <person name="Roest Crollius H."/>
            <person name="Guiguen Y."/>
        </authorList>
    </citation>
    <scope>NUCLEOTIDE SEQUENCE</scope>
    <source>
        <strain evidence="1">NC1722</strain>
    </source>
</reference>
<keyword evidence="2" id="KW-1185">Reference proteome</keyword>
<evidence type="ECO:0000313" key="2">
    <source>
        <dbReference type="Proteomes" id="UP001221898"/>
    </source>
</evidence>
<gene>
    <name evidence="1" type="ORF">AAFF_G00038890</name>
</gene>
<name>A0AAD7WZ88_9TELE</name>
<comment type="caution">
    <text evidence="1">The sequence shown here is derived from an EMBL/GenBank/DDBJ whole genome shotgun (WGS) entry which is preliminary data.</text>
</comment>
<protein>
    <submittedName>
        <fullName evidence="1">Uncharacterized protein</fullName>
    </submittedName>
</protein>
<organism evidence="1 2">
    <name type="scientific">Aldrovandia affinis</name>
    <dbReference type="NCBI Taxonomy" id="143900"/>
    <lineage>
        <taxon>Eukaryota</taxon>
        <taxon>Metazoa</taxon>
        <taxon>Chordata</taxon>
        <taxon>Craniata</taxon>
        <taxon>Vertebrata</taxon>
        <taxon>Euteleostomi</taxon>
        <taxon>Actinopterygii</taxon>
        <taxon>Neopterygii</taxon>
        <taxon>Teleostei</taxon>
        <taxon>Notacanthiformes</taxon>
        <taxon>Halosauridae</taxon>
        <taxon>Aldrovandia</taxon>
    </lineage>
</organism>
<evidence type="ECO:0000313" key="1">
    <source>
        <dbReference type="EMBL" id="KAJ8414687.1"/>
    </source>
</evidence>
<dbReference type="Proteomes" id="UP001221898">
    <property type="component" value="Unassembled WGS sequence"/>
</dbReference>
<dbReference type="EMBL" id="JAINUG010000012">
    <property type="protein sequence ID" value="KAJ8414687.1"/>
    <property type="molecule type" value="Genomic_DNA"/>
</dbReference>
<dbReference type="AlphaFoldDB" id="A0AAD7WZ88"/>
<accession>A0AAD7WZ88</accession>
<proteinExistence type="predicted"/>